<evidence type="ECO:0000256" key="1">
    <source>
        <dbReference type="SAM" id="MobiDB-lite"/>
    </source>
</evidence>
<feature type="region of interest" description="Disordered" evidence="1">
    <location>
        <begin position="814"/>
        <end position="838"/>
    </location>
</feature>
<evidence type="ECO:0000313" key="2">
    <source>
        <dbReference type="EMBL" id="KAJ7102121.1"/>
    </source>
</evidence>
<keyword evidence="3" id="KW-1185">Reference proteome</keyword>
<evidence type="ECO:0000313" key="3">
    <source>
        <dbReference type="Proteomes" id="UP001222325"/>
    </source>
</evidence>
<dbReference type="EMBL" id="JARJCN010000003">
    <property type="protein sequence ID" value="KAJ7102121.1"/>
    <property type="molecule type" value="Genomic_DNA"/>
</dbReference>
<feature type="compositionally biased region" description="Basic residues" evidence="1">
    <location>
        <begin position="898"/>
        <end position="911"/>
    </location>
</feature>
<organism evidence="2 3">
    <name type="scientific">Mycena belliarum</name>
    <dbReference type="NCBI Taxonomy" id="1033014"/>
    <lineage>
        <taxon>Eukaryota</taxon>
        <taxon>Fungi</taxon>
        <taxon>Dikarya</taxon>
        <taxon>Basidiomycota</taxon>
        <taxon>Agaricomycotina</taxon>
        <taxon>Agaricomycetes</taxon>
        <taxon>Agaricomycetidae</taxon>
        <taxon>Agaricales</taxon>
        <taxon>Marasmiineae</taxon>
        <taxon>Mycenaceae</taxon>
        <taxon>Mycena</taxon>
    </lineage>
</organism>
<feature type="compositionally biased region" description="Basic and acidic residues" evidence="1">
    <location>
        <begin position="637"/>
        <end position="646"/>
    </location>
</feature>
<feature type="region of interest" description="Disordered" evidence="1">
    <location>
        <begin position="1"/>
        <end position="23"/>
    </location>
</feature>
<name>A0AAD6UFP2_9AGAR</name>
<accession>A0AAD6UFP2</accession>
<feature type="region of interest" description="Disordered" evidence="1">
    <location>
        <begin position="520"/>
        <end position="697"/>
    </location>
</feature>
<comment type="caution">
    <text evidence="2">The sequence shown here is derived from an EMBL/GenBank/DDBJ whole genome shotgun (WGS) entry which is preliminary data.</text>
</comment>
<feature type="compositionally biased region" description="Pro residues" evidence="1">
    <location>
        <begin position="879"/>
        <end position="891"/>
    </location>
</feature>
<feature type="compositionally biased region" description="Polar residues" evidence="1">
    <location>
        <begin position="601"/>
        <end position="617"/>
    </location>
</feature>
<feature type="region of interest" description="Disordered" evidence="1">
    <location>
        <begin position="214"/>
        <end position="234"/>
    </location>
</feature>
<sequence length="911" mass="98269">MAGGPSTDARPSQGIITPGPSRRVSRGFFSLFSSSKAQQALMRPRDSNSSLSSNDALPARFDAISLTSPAQRDDPAFSPDPSVHYAHPRLVAPRDFIRTSAPSATLAVVPGSAHAVAQQLAISNHFEETKENLSAHYNAASVTSHSSLALPLSNVSAASTSMSPSSSSSLSGSHPSTPTDMLPKLPEAPELDRPAVVASPVAETFDRGADLADRLRTMSPPPEYETIASPRPLNTRTDSAPQLRHIGPPGLPHRSATAPMPVALTSASRRPNDARPQAYDLDRIDELDESNPLGVALHHEGPFQAIASVLKGPPGLGNPYTPLRMRPAKSPEPGEFGGSLGISPGQVLPRNFPYFQPAVPPPFRQDFGNAPQASTSYLPPVQPSQHNMRAPSLGQEEAWTPSLPNQRPPPAQPPHLSYDARGSYTPPPRVHPAHPSHDAHAFSAVPPQPPPSMQLADASYDLRSSSNPHHTQYNPLGEASYGSAQNGNVYGSKVNLAPPARHVNYFSEDNSHAYGGIAEAITPKRDRRSAPPIPTAPLVPYIAQNDDSTGSSSRRHSAHPGFRSPIQEKGHSTGPNSPNSPRSGNPVFMDSRVSDSRDVEQSSSGIRYNWPTANPGLQQPYPPGTGYSHPPRAGSHARPDERDCRRPSSYQPPPTSKQPSDFYRGPHQQPQVGQDPVTVSDPRRYQPVLPAGAAPADLGRQQLERNQLQSEQLSDFSRGSYRPVQVGQHPMAVHDTRRHQPLLPAGAAPADLGRQQLEHNQITQDRHQNVAPSIASSAIARHGPQPQHIPKHLVMPTPLQQNAQLPNVPLAQSYQSRNDLSGPHKVRFDTPQAQPTRAETIQMVQDGGRHLLRKRSSVPSSHANPSKPPPVTRTQLYMEPPPTLAGPPVPRPAQQGTKRPKRLLSKRRTDL</sequence>
<feature type="region of interest" description="Disordered" evidence="1">
    <location>
        <begin position="157"/>
        <end position="187"/>
    </location>
</feature>
<feature type="region of interest" description="Disordered" evidence="1">
    <location>
        <begin position="358"/>
        <end position="456"/>
    </location>
</feature>
<feature type="compositionally biased region" description="Low complexity" evidence="1">
    <location>
        <begin position="572"/>
        <end position="586"/>
    </location>
</feature>
<feature type="region of interest" description="Disordered" evidence="1">
    <location>
        <begin position="854"/>
        <end position="911"/>
    </location>
</feature>
<proteinExistence type="predicted"/>
<reference evidence="2" key="1">
    <citation type="submission" date="2023-03" db="EMBL/GenBank/DDBJ databases">
        <title>Massive genome expansion in bonnet fungi (Mycena s.s.) driven by repeated elements and novel gene families across ecological guilds.</title>
        <authorList>
            <consortium name="Lawrence Berkeley National Laboratory"/>
            <person name="Harder C.B."/>
            <person name="Miyauchi S."/>
            <person name="Viragh M."/>
            <person name="Kuo A."/>
            <person name="Thoen E."/>
            <person name="Andreopoulos B."/>
            <person name="Lu D."/>
            <person name="Skrede I."/>
            <person name="Drula E."/>
            <person name="Henrissat B."/>
            <person name="Morin E."/>
            <person name="Kohler A."/>
            <person name="Barry K."/>
            <person name="LaButti K."/>
            <person name="Morin E."/>
            <person name="Salamov A."/>
            <person name="Lipzen A."/>
            <person name="Mereny Z."/>
            <person name="Hegedus B."/>
            <person name="Baldrian P."/>
            <person name="Stursova M."/>
            <person name="Weitz H."/>
            <person name="Taylor A."/>
            <person name="Grigoriev I.V."/>
            <person name="Nagy L.G."/>
            <person name="Martin F."/>
            <person name="Kauserud H."/>
        </authorList>
    </citation>
    <scope>NUCLEOTIDE SEQUENCE</scope>
    <source>
        <strain evidence="2">CBHHK173m</strain>
    </source>
</reference>
<dbReference type="AlphaFoldDB" id="A0AAD6UFP2"/>
<dbReference type="Proteomes" id="UP001222325">
    <property type="component" value="Unassembled WGS sequence"/>
</dbReference>
<feature type="compositionally biased region" description="Polar residues" evidence="1">
    <location>
        <begin position="371"/>
        <end position="387"/>
    </location>
</feature>
<protein>
    <submittedName>
        <fullName evidence="2">Uncharacterized protein</fullName>
    </submittedName>
</protein>
<gene>
    <name evidence="2" type="ORF">B0H15DRAFT_926808</name>
</gene>
<feature type="compositionally biased region" description="Low complexity" evidence="1">
    <location>
        <begin position="157"/>
        <end position="179"/>
    </location>
</feature>